<evidence type="ECO:0000256" key="4">
    <source>
        <dbReference type="ARBA" id="ARBA00022617"/>
    </source>
</evidence>
<evidence type="ECO:0000313" key="14">
    <source>
        <dbReference type="EMBL" id="CAF9904226.1"/>
    </source>
</evidence>
<dbReference type="EMBL" id="CAJPDS010000002">
    <property type="protein sequence ID" value="CAF9904226.1"/>
    <property type="molecule type" value="Genomic_DNA"/>
</dbReference>
<dbReference type="OrthoDB" id="6692864at2759"/>
<evidence type="ECO:0000256" key="8">
    <source>
        <dbReference type="ARBA" id="ARBA00023002"/>
    </source>
</evidence>
<evidence type="ECO:0000256" key="5">
    <source>
        <dbReference type="ARBA" id="ARBA00022692"/>
    </source>
</evidence>
<keyword evidence="10" id="KW-0503">Monooxygenase</keyword>
<keyword evidence="15" id="KW-1185">Reference proteome</keyword>
<dbReference type="PRINTS" id="PR00463">
    <property type="entry name" value="EP450I"/>
</dbReference>
<comment type="cofactor">
    <cofactor evidence="1 12">
        <name>heme</name>
        <dbReference type="ChEBI" id="CHEBI:30413"/>
    </cofactor>
</comment>
<evidence type="ECO:0000256" key="1">
    <source>
        <dbReference type="ARBA" id="ARBA00001971"/>
    </source>
</evidence>
<dbReference type="SUPFAM" id="SSF48264">
    <property type="entry name" value="Cytochrome P450"/>
    <property type="match status" value="1"/>
</dbReference>
<evidence type="ECO:0000256" key="2">
    <source>
        <dbReference type="ARBA" id="ARBA00004370"/>
    </source>
</evidence>
<organism evidence="14 15">
    <name type="scientific">Heterodermia speciosa</name>
    <dbReference type="NCBI Taxonomy" id="116794"/>
    <lineage>
        <taxon>Eukaryota</taxon>
        <taxon>Fungi</taxon>
        <taxon>Dikarya</taxon>
        <taxon>Ascomycota</taxon>
        <taxon>Pezizomycotina</taxon>
        <taxon>Lecanoromycetes</taxon>
        <taxon>OSLEUM clade</taxon>
        <taxon>Lecanoromycetidae</taxon>
        <taxon>Caliciales</taxon>
        <taxon>Physciaceae</taxon>
        <taxon>Heterodermia</taxon>
    </lineage>
</organism>
<dbReference type="GO" id="GO:0016705">
    <property type="term" value="F:oxidoreductase activity, acting on paired donors, with incorporation or reduction of molecular oxygen"/>
    <property type="evidence" value="ECO:0007669"/>
    <property type="project" value="InterPro"/>
</dbReference>
<keyword evidence="8" id="KW-0560">Oxidoreductase</keyword>
<keyword evidence="6 12" id="KW-0479">Metal-binding</keyword>
<evidence type="ECO:0000313" key="15">
    <source>
        <dbReference type="Proteomes" id="UP000664521"/>
    </source>
</evidence>
<dbReference type="GO" id="GO:0020037">
    <property type="term" value="F:heme binding"/>
    <property type="evidence" value="ECO:0007669"/>
    <property type="project" value="InterPro"/>
</dbReference>
<dbReference type="InterPro" id="IPR002401">
    <property type="entry name" value="Cyt_P450_E_grp-I"/>
</dbReference>
<comment type="similarity">
    <text evidence="3">Belongs to the cytochrome P450 family.</text>
</comment>
<keyword evidence="4 12" id="KW-0349">Heme</keyword>
<name>A0A8H3EBX1_9LECA</name>
<dbReference type="PANTHER" id="PTHR24305:SF112">
    <property type="entry name" value="L-ORNITHINE-N5-MONOOXYGENASE (EUROFUNG)"/>
    <property type="match status" value="1"/>
</dbReference>
<dbReference type="PRINTS" id="PR00385">
    <property type="entry name" value="P450"/>
</dbReference>
<dbReference type="PANTHER" id="PTHR24305">
    <property type="entry name" value="CYTOCHROME P450"/>
    <property type="match status" value="1"/>
</dbReference>
<evidence type="ECO:0000256" key="10">
    <source>
        <dbReference type="ARBA" id="ARBA00023033"/>
    </source>
</evidence>
<evidence type="ECO:0000256" key="6">
    <source>
        <dbReference type="ARBA" id="ARBA00022723"/>
    </source>
</evidence>
<dbReference type="Pfam" id="PF00067">
    <property type="entry name" value="p450"/>
    <property type="match status" value="1"/>
</dbReference>
<reference evidence="14" key="1">
    <citation type="submission" date="2021-03" db="EMBL/GenBank/DDBJ databases">
        <authorList>
            <person name="Tagirdzhanova G."/>
        </authorList>
    </citation>
    <scope>NUCLEOTIDE SEQUENCE</scope>
</reference>
<gene>
    <name evidence="14" type="ORF">HETSPECPRED_003447</name>
</gene>
<evidence type="ECO:0000256" key="9">
    <source>
        <dbReference type="ARBA" id="ARBA00023004"/>
    </source>
</evidence>
<evidence type="ECO:0000256" key="12">
    <source>
        <dbReference type="PIRSR" id="PIRSR602401-1"/>
    </source>
</evidence>
<keyword evidence="9 12" id="KW-0408">Iron</keyword>
<comment type="caution">
    <text evidence="14">The sequence shown here is derived from an EMBL/GenBank/DDBJ whole genome shotgun (WGS) entry which is preliminary data.</text>
</comment>
<dbReference type="Gene3D" id="1.10.630.10">
    <property type="entry name" value="Cytochrome P450"/>
    <property type="match status" value="1"/>
</dbReference>
<accession>A0A8H3EBX1</accession>
<evidence type="ECO:0000256" key="13">
    <source>
        <dbReference type="SAM" id="Phobius"/>
    </source>
</evidence>
<dbReference type="InterPro" id="IPR050121">
    <property type="entry name" value="Cytochrome_P450_monoxygenase"/>
</dbReference>
<evidence type="ECO:0000256" key="3">
    <source>
        <dbReference type="ARBA" id="ARBA00010617"/>
    </source>
</evidence>
<proteinExistence type="inferred from homology"/>
<evidence type="ECO:0000256" key="11">
    <source>
        <dbReference type="ARBA" id="ARBA00023136"/>
    </source>
</evidence>
<feature type="binding site" description="axial binding residue" evidence="12">
    <location>
        <position position="485"/>
    </location>
    <ligand>
        <name>heme</name>
        <dbReference type="ChEBI" id="CHEBI:30413"/>
    </ligand>
    <ligandPart>
        <name>Fe</name>
        <dbReference type="ChEBI" id="CHEBI:18248"/>
    </ligandPart>
</feature>
<keyword evidence="5 13" id="KW-0812">Transmembrane</keyword>
<keyword evidence="11 13" id="KW-0472">Membrane</keyword>
<dbReference type="CDD" id="cd11061">
    <property type="entry name" value="CYP67-like"/>
    <property type="match status" value="1"/>
</dbReference>
<feature type="transmembrane region" description="Helical" evidence="13">
    <location>
        <begin position="64"/>
        <end position="82"/>
    </location>
</feature>
<comment type="subcellular location">
    <subcellularLocation>
        <location evidence="2">Membrane</location>
    </subcellularLocation>
</comment>
<dbReference type="GO" id="GO:0005506">
    <property type="term" value="F:iron ion binding"/>
    <property type="evidence" value="ECO:0007669"/>
    <property type="project" value="InterPro"/>
</dbReference>
<dbReference type="InterPro" id="IPR036396">
    <property type="entry name" value="Cyt_P450_sf"/>
</dbReference>
<evidence type="ECO:0000256" key="7">
    <source>
        <dbReference type="ARBA" id="ARBA00022989"/>
    </source>
</evidence>
<dbReference type="GO" id="GO:0016020">
    <property type="term" value="C:membrane"/>
    <property type="evidence" value="ECO:0007669"/>
    <property type="project" value="UniProtKB-SubCell"/>
</dbReference>
<dbReference type="AlphaFoldDB" id="A0A8H3EBX1"/>
<dbReference type="InterPro" id="IPR001128">
    <property type="entry name" value="Cyt_P450"/>
</dbReference>
<protein>
    <submittedName>
        <fullName evidence="14">Uncharacterized protein</fullName>
    </submittedName>
</protein>
<dbReference type="GO" id="GO:0004497">
    <property type="term" value="F:monooxygenase activity"/>
    <property type="evidence" value="ECO:0007669"/>
    <property type="project" value="UniProtKB-KW"/>
</dbReference>
<sequence>MSLSTKAILAAATGLASHNLLFIHGEWHMQAPRLLRIYIVLTCVICVEELRYSSGSVVERLGSALLIIGIYALSLLASLVVYRTVFHRLRSFPGPFWARVSKFWHVEKCFSSSSQNHIVLDRLHEKYGTFVRTGPNEISIFHPDVFAATDGPGNTCSKAVWYDFLLPEVAVNTTRDKAAHDQRRRIWDHGFTKKALAQYDERIRSYATYLEEHIAKSAKQGHSVDVTAWFYWFSFDVMGDFAFARSFDMLRDEKWHHVVIMLRRAMSLLGPLSPVPWLAQIGFSLIPGYWVVKDWYSMMNWCKNRMTDRIAMEPEKLDVSSYLIDASVKNNSLEQDRHWLNGDSIAIIIAGSDTVAPTLVFLFYELAQNPTQADRLHAELAGIDISNSQALQDLPHLNGIINETLRIHPPVPSGGYRETPAEGLTVADTYIPGGTTIVAPRFTIGRLESCFENAAQFVPERWYSRPEMVRNKKAFAPFSQGRYSCVGKNLALGELRYVTALLVAKYHIGFAPGESGVDVEGKMKDQFTAAPGGLRLMFTKREI</sequence>
<dbReference type="Proteomes" id="UP000664521">
    <property type="component" value="Unassembled WGS sequence"/>
</dbReference>
<keyword evidence="7 13" id="KW-1133">Transmembrane helix</keyword>